<dbReference type="InterPro" id="IPR004360">
    <property type="entry name" value="Glyas_Fos-R_dOase_dom"/>
</dbReference>
<feature type="domain" description="VOC" evidence="1">
    <location>
        <begin position="4"/>
        <end position="140"/>
    </location>
</feature>
<dbReference type="RefSeq" id="WP_256303392.1">
    <property type="nucleotide sequence ID" value="NZ_JANFYS010000006.1"/>
</dbReference>
<sequence>MVPRIDHIELTVADLDRAEPFYDELLPLLGFDLGRKSWDNIPKHEFRCVDYGSPAFDLTLICPRPALVGEAVYRRKPGSLHHLAFGVDRREEVDRLYGQVRAIPGAAIRLPPRFYPEYTPDYYAFFFYDTEGIELEIVHFDRPACFRR</sequence>
<dbReference type="EMBL" id="JANFYS010000006">
    <property type="protein sequence ID" value="MCQ4769675.1"/>
    <property type="molecule type" value="Genomic_DNA"/>
</dbReference>
<dbReference type="PANTHER" id="PTHR35006:SF2">
    <property type="entry name" value="GLYOXALASE FAMILY PROTEIN (AFU_ORTHOLOGUE AFUA_5G14830)"/>
    <property type="match status" value="1"/>
</dbReference>
<proteinExistence type="predicted"/>
<dbReference type="InterPro" id="IPR037523">
    <property type="entry name" value="VOC_core"/>
</dbReference>
<accession>A0AAW5JMS3</accession>
<protein>
    <submittedName>
        <fullName evidence="2">VOC family protein</fullName>
    </submittedName>
</protein>
<dbReference type="SUPFAM" id="SSF54593">
    <property type="entry name" value="Glyoxalase/Bleomycin resistance protein/Dihydroxybiphenyl dioxygenase"/>
    <property type="match status" value="1"/>
</dbReference>
<dbReference type="AlphaFoldDB" id="A0AAW5JMS3"/>
<organism evidence="2 3">
    <name type="scientific">Intestinimonas massiliensis</name>
    <name type="common">ex Afouda et al. 2020</name>
    <dbReference type="NCBI Taxonomy" id="1673721"/>
    <lineage>
        <taxon>Bacteria</taxon>
        <taxon>Bacillati</taxon>
        <taxon>Bacillota</taxon>
        <taxon>Clostridia</taxon>
        <taxon>Eubacteriales</taxon>
        <taxon>Intestinimonas</taxon>
    </lineage>
</organism>
<dbReference type="Pfam" id="PF00903">
    <property type="entry name" value="Glyoxalase"/>
    <property type="match status" value="1"/>
</dbReference>
<evidence type="ECO:0000313" key="3">
    <source>
        <dbReference type="Proteomes" id="UP001204562"/>
    </source>
</evidence>
<name>A0AAW5JMS3_9FIRM</name>
<evidence type="ECO:0000259" key="1">
    <source>
        <dbReference type="PROSITE" id="PS51819"/>
    </source>
</evidence>
<comment type="caution">
    <text evidence="2">The sequence shown here is derived from an EMBL/GenBank/DDBJ whole genome shotgun (WGS) entry which is preliminary data.</text>
</comment>
<dbReference type="Gene3D" id="3.10.180.10">
    <property type="entry name" value="2,3-Dihydroxybiphenyl 1,2-Dioxygenase, domain 1"/>
    <property type="match status" value="1"/>
</dbReference>
<gene>
    <name evidence="2" type="ORF">NE579_04220</name>
</gene>
<dbReference type="PANTHER" id="PTHR35006">
    <property type="entry name" value="GLYOXALASE FAMILY PROTEIN (AFU_ORTHOLOGUE AFUA_5G14830)"/>
    <property type="match status" value="1"/>
</dbReference>
<dbReference type="InterPro" id="IPR029068">
    <property type="entry name" value="Glyas_Bleomycin-R_OHBP_Dase"/>
</dbReference>
<dbReference type="PROSITE" id="PS51819">
    <property type="entry name" value="VOC"/>
    <property type="match status" value="1"/>
</dbReference>
<reference evidence="2" key="1">
    <citation type="submission" date="2022-06" db="EMBL/GenBank/DDBJ databases">
        <title>Isolation of gut microbiota from human fecal samples.</title>
        <authorList>
            <person name="Pamer E.G."/>
            <person name="Barat B."/>
            <person name="Waligurski E."/>
            <person name="Medina S."/>
            <person name="Paddock L."/>
            <person name="Mostad J."/>
        </authorList>
    </citation>
    <scope>NUCLEOTIDE SEQUENCE</scope>
    <source>
        <strain evidence="2">DFI.9.91</strain>
    </source>
</reference>
<evidence type="ECO:0000313" key="2">
    <source>
        <dbReference type="EMBL" id="MCQ4769675.1"/>
    </source>
</evidence>
<dbReference type="Proteomes" id="UP001204562">
    <property type="component" value="Unassembled WGS sequence"/>
</dbReference>